<reference evidence="3" key="1">
    <citation type="submission" date="2016-10" db="EMBL/GenBank/DDBJ databases">
        <authorList>
            <person name="Varghese N."/>
            <person name="Submissions S."/>
        </authorList>
    </citation>
    <scope>NUCLEOTIDE SEQUENCE [LARGE SCALE GENOMIC DNA]</scope>
    <source>
        <strain evidence="3">DSM 3384</strain>
    </source>
</reference>
<evidence type="ECO:0000256" key="1">
    <source>
        <dbReference type="SAM" id="Phobius"/>
    </source>
</evidence>
<dbReference type="EMBL" id="FNLL01000001">
    <property type="protein sequence ID" value="SDT84258.1"/>
    <property type="molecule type" value="Genomic_DNA"/>
</dbReference>
<gene>
    <name evidence="2" type="ORF">SAMN04487931_101177</name>
</gene>
<organism evidence="2 3">
    <name type="scientific">Desulfobacula phenolica</name>
    <dbReference type="NCBI Taxonomy" id="90732"/>
    <lineage>
        <taxon>Bacteria</taxon>
        <taxon>Pseudomonadati</taxon>
        <taxon>Thermodesulfobacteriota</taxon>
        <taxon>Desulfobacteria</taxon>
        <taxon>Desulfobacterales</taxon>
        <taxon>Desulfobacteraceae</taxon>
        <taxon>Desulfobacula</taxon>
    </lineage>
</organism>
<feature type="transmembrane region" description="Helical" evidence="1">
    <location>
        <begin position="31"/>
        <end position="51"/>
    </location>
</feature>
<dbReference type="Proteomes" id="UP000199608">
    <property type="component" value="Unassembled WGS sequence"/>
</dbReference>
<dbReference type="AlphaFoldDB" id="A0A1H2DPG5"/>
<proteinExistence type="predicted"/>
<accession>A0A1H2DPG5</accession>
<evidence type="ECO:0000313" key="2">
    <source>
        <dbReference type="EMBL" id="SDT84258.1"/>
    </source>
</evidence>
<protein>
    <submittedName>
        <fullName evidence="2">PEP-CTERM protein-sorting domain-containing protein</fullName>
    </submittedName>
</protein>
<keyword evidence="1" id="KW-0812">Transmembrane</keyword>
<evidence type="ECO:0000313" key="3">
    <source>
        <dbReference type="Proteomes" id="UP000199608"/>
    </source>
</evidence>
<keyword evidence="1" id="KW-0472">Membrane</keyword>
<name>A0A1H2DPG5_9BACT</name>
<keyword evidence="3" id="KW-1185">Reference proteome</keyword>
<keyword evidence="1" id="KW-1133">Transmembrane helix</keyword>
<feature type="transmembrane region" description="Helical" evidence="1">
    <location>
        <begin position="7"/>
        <end position="25"/>
    </location>
</feature>
<sequence>MNALLIFLVRLILGLVFGIILTRLFRPDWEIYYGVVTGLILVGLAYGMAFFRKKKPE</sequence>
<dbReference type="RefSeq" id="WP_175530224.1">
    <property type="nucleotide sequence ID" value="NZ_FNLL01000001.1"/>
</dbReference>